<organism evidence="2 3">
    <name type="scientific">Opisthorchis viverrini</name>
    <name type="common">Southeast Asian liver fluke</name>
    <dbReference type="NCBI Taxonomy" id="6198"/>
    <lineage>
        <taxon>Eukaryota</taxon>
        <taxon>Metazoa</taxon>
        <taxon>Spiralia</taxon>
        <taxon>Lophotrochozoa</taxon>
        <taxon>Platyhelminthes</taxon>
        <taxon>Trematoda</taxon>
        <taxon>Digenea</taxon>
        <taxon>Opisthorchiida</taxon>
        <taxon>Opisthorchiata</taxon>
        <taxon>Opisthorchiidae</taxon>
        <taxon>Opisthorchis</taxon>
    </lineage>
</organism>
<dbReference type="Proteomes" id="UP000243686">
    <property type="component" value="Unassembled WGS sequence"/>
</dbReference>
<protein>
    <submittedName>
        <fullName evidence="2">Pao retrotransposon peptidase</fullName>
    </submittedName>
</protein>
<accession>A0A1S8X196</accession>
<evidence type="ECO:0000313" key="2">
    <source>
        <dbReference type="EMBL" id="OON20484.1"/>
    </source>
</evidence>
<gene>
    <name evidence="2" type="ORF">X801_03634</name>
</gene>
<dbReference type="InterPro" id="IPR005312">
    <property type="entry name" value="DUF1759"/>
</dbReference>
<feature type="region of interest" description="Disordered" evidence="1">
    <location>
        <begin position="60"/>
        <end position="81"/>
    </location>
</feature>
<dbReference type="Pfam" id="PF05380">
    <property type="entry name" value="Peptidase_A17"/>
    <property type="match status" value="1"/>
</dbReference>
<reference evidence="2 3" key="1">
    <citation type="submission" date="2015-03" db="EMBL/GenBank/DDBJ databases">
        <title>Draft genome of the nematode, Opisthorchis viverrini.</title>
        <authorList>
            <person name="Mitreva M."/>
        </authorList>
    </citation>
    <scope>NUCLEOTIDE SEQUENCE [LARGE SCALE GENOMIC DNA]</scope>
    <source>
        <strain evidence="2">Khon Kaen</strain>
    </source>
</reference>
<evidence type="ECO:0000313" key="3">
    <source>
        <dbReference type="Proteomes" id="UP000243686"/>
    </source>
</evidence>
<evidence type="ECO:0000256" key="1">
    <source>
        <dbReference type="SAM" id="MobiDB-lite"/>
    </source>
</evidence>
<dbReference type="EMBL" id="KV892611">
    <property type="protein sequence ID" value="OON20484.1"/>
    <property type="molecule type" value="Genomic_DNA"/>
</dbReference>
<dbReference type="PANTHER" id="PTHR47331">
    <property type="entry name" value="PHD-TYPE DOMAIN-CONTAINING PROTEIN"/>
    <property type="match status" value="1"/>
</dbReference>
<feature type="non-terminal residue" evidence="2">
    <location>
        <position position="461"/>
    </location>
</feature>
<keyword evidence="3" id="KW-1185">Reference proteome</keyword>
<feature type="region of interest" description="Disordered" evidence="1">
    <location>
        <begin position="1"/>
        <end position="30"/>
    </location>
</feature>
<dbReference type="Pfam" id="PF03564">
    <property type="entry name" value="DUF1759"/>
    <property type="match status" value="1"/>
</dbReference>
<proteinExistence type="predicted"/>
<dbReference type="AlphaFoldDB" id="A0A1S8X196"/>
<sequence>MSQSDDGLRPPVLSRNASPTERDAVHSSDNRHMELDLARLHIRELEIQLELQKLPEVKAKKSNQDECDSHTHFQSDPPDSKSIDFALERRLELPKRELQRFNGNPKDYCAFMKAFSSTIEDRTRDDEARLGYLIQYCDGEAKRRIEHCTVLRPNESYGLAKEILRKRFGQNYMVARAFIDDLITGPTIKDGDSSDLSDLAQQLTVCEVTLREMDYSSDLNSQHTIQTIVRRLPSRFLFKWAKVVANFRREDREPEVTDLTAFIEARVDSLCSDYGELALSLASEERARKRPPLSGQIHGRNIHPTQTLAPRIDPRCGVCGEAHYPDQCAQFIGHLIQNVVIPRCIKGPGFYSTTQLDLHVFSDASDSGYGAVAYFLLTKQNGETCCRLVLAKARVAPIKTTTMPRLELVAAVVAAKLAKQIQVDSGVVISSTTLWTDSLIVLYSVRNQSKRFPTSVANRFP</sequence>
<dbReference type="InterPro" id="IPR008042">
    <property type="entry name" value="Retrotrans_Pao"/>
</dbReference>
<name>A0A1S8X196_OPIVI</name>
<feature type="compositionally biased region" description="Basic and acidic residues" evidence="1">
    <location>
        <begin position="20"/>
        <end position="30"/>
    </location>
</feature>